<dbReference type="RefSeq" id="WP_239092474.1">
    <property type="nucleotide sequence ID" value="NZ_BOMC01000010.1"/>
</dbReference>
<dbReference type="Pfam" id="PF09365">
    <property type="entry name" value="DUF2461"/>
    <property type="match status" value="1"/>
</dbReference>
<dbReference type="EMBL" id="JACHMF010000001">
    <property type="protein sequence ID" value="MBB4690910.1"/>
    <property type="molecule type" value="Genomic_DNA"/>
</dbReference>
<protein>
    <submittedName>
        <fullName evidence="1">Uncharacterized protein</fullName>
    </submittedName>
</protein>
<dbReference type="AlphaFoldDB" id="A0A7W7G095"/>
<evidence type="ECO:0000313" key="1">
    <source>
        <dbReference type="EMBL" id="MBB4690910.1"/>
    </source>
</evidence>
<dbReference type="Proteomes" id="UP000542742">
    <property type="component" value="Unassembled WGS sequence"/>
</dbReference>
<name>A0A7W7G095_9ACTN</name>
<comment type="caution">
    <text evidence="1">The sequence shown here is derived from an EMBL/GenBank/DDBJ whole genome shotgun (WGS) entry which is preliminary data.</text>
</comment>
<accession>A0A7W7G095</accession>
<proteinExistence type="predicted"/>
<dbReference type="InterPro" id="IPR012808">
    <property type="entry name" value="CHP02453"/>
</dbReference>
<keyword evidence="2" id="KW-1185">Reference proteome</keyword>
<evidence type="ECO:0000313" key="2">
    <source>
        <dbReference type="Proteomes" id="UP000542742"/>
    </source>
</evidence>
<reference evidence="1 2" key="1">
    <citation type="submission" date="2020-08" db="EMBL/GenBank/DDBJ databases">
        <title>Sequencing the genomes of 1000 actinobacteria strains.</title>
        <authorList>
            <person name="Klenk H.-P."/>
        </authorList>
    </citation>
    <scope>NUCLEOTIDE SEQUENCE [LARGE SCALE GENOMIC DNA]</scope>
    <source>
        <strain evidence="1 2">DSM 45518</strain>
    </source>
</reference>
<sequence>MKTAPRGYAKDHPRVGLLRHKGLTTWREWEPAAWLGTAKAKTRVVEFLRAGAPLHEWLDSHVRS</sequence>
<organism evidence="1 2">
    <name type="scientific">Paractinoplanes abujensis</name>
    <dbReference type="NCBI Taxonomy" id="882441"/>
    <lineage>
        <taxon>Bacteria</taxon>
        <taxon>Bacillati</taxon>
        <taxon>Actinomycetota</taxon>
        <taxon>Actinomycetes</taxon>
        <taxon>Micromonosporales</taxon>
        <taxon>Micromonosporaceae</taxon>
        <taxon>Paractinoplanes</taxon>
    </lineage>
</organism>
<gene>
    <name evidence="1" type="ORF">BKA14_001058</name>
</gene>